<evidence type="ECO:0000256" key="2">
    <source>
        <dbReference type="ARBA" id="ARBA00022559"/>
    </source>
</evidence>
<dbReference type="PANTHER" id="PTHR11592:SF78">
    <property type="entry name" value="GLUTATHIONE PEROXIDASE"/>
    <property type="match status" value="1"/>
</dbReference>
<evidence type="ECO:0000259" key="6">
    <source>
        <dbReference type="PROSITE" id="PS51352"/>
    </source>
</evidence>
<dbReference type="PIRSF" id="PIRSF000303">
    <property type="entry name" value="Glutathion_perox"/>
    <property type="match status" value="1"/>
</dbReference>
<accession>D5V5L1</accession>
<dbReference type="InterPro" id="IPR029760">
    <property type="entry name" value="GPX_CS"/>
</dbReference>
<dbReference type="RefSeq" id="WP_013134192.1">
    <property type="nucleotide sequence ID" value="NC_014166.1"/>
</dbReference>
<feature type="domain" description="Thioredoxin" evidence="6">
    <location>
        <begin position="16"/>
        <end position="177"/>
    </location>
</feature>
<organism evidence="7 8">
    <name type="scientific">Arcobacter nitrofigilis (strain ATCC 33309 / DSM 7299 / CCUG 15893 / LMG 7604 / NCTC 12251 / CI)</name>
    <name type="common">Campylobacter nitrofigilis</name>
    <dbReference type="NCBI Taxonomy" id="572480"/>
    <lineage>
        <taxon>Bacteria</taxon>
        <taxon>Pseudomonadati</taxon>
        <taxon>Campylobacterota</taxon>
        <taxon>Epsilonproteobacteria</taxon>
        <taxon>Campylobacterales</taxon>
        <taxon>Arcobacteraceae</taxon>
        <taxon>Arcobacter</taxon>
    </lineage>
</organism>
<dbReference type="Proteomes" id="UP000000939">
    <property type="component" value="Chromosome"/>
</dbReference>
<dbReference type="SUPFAM" id="SSF52833">
    <property type="entry name" value="Thioredoxin-like"/>
    <property type="match status" value="1"/>
</dbReference>
<dbReference type="PROSITE" id="PS51355">
    <property type="entry name" value="GLUTATHIONE_PEROXID_3"/>
    <property type="match status" value="1"/>
</dbReference>
<evidence type="ECO:0000256" key="3">
    <source>
        <dbReference type="ARBA" id="ARBA00023002"/>
    </source>
</evidence>
<dbReference type="HOGENOM" id="CLU_029507_2_2_7"/>
<dbReference type="Gene3D" id="3.40.30.10">
    <property type="entry name" value="Glutaredoxin"/>
    <property type="match status" value="1"/>
</dbReference>
<gene>
    <name evidence="7" type="ordered locus">Arnit_0382</name>
</gene>
<dbReference type="AlphaFoldDB" id="D5V5L1"/>
<reference evidence="7 8" key="1">
    <citation type="journal article" date="2010" name="Stand. Genomic Sci.">
        <title>Complete genome sequence of Arcobacter nitrofigilis type strain (CI).</title>
        <authorList>
            <person name="Pati A."/>
            <person name="Gronow S."/>
            <person name="Lapidus A."/>
            <person name="Copeland A."/>
            <person name="Glavina Del Rio T."/>
            <person name="Nolan M."/>
            <person name="Lucas S."/>
            <person name="Tice H."/>
            <person name="Cheng J.F."/>
            <person name="Han C."/>
            <person name="Chertkov O."/>
            <person name="Bruce D."/>
            <person name="Tapia R."/>
            <person name="Goodwin L."/>
            <person name="Pitluck S."/>
            <person name="Liolios K."/>
            <person name="Ivanova N."/>
            <person name="Mavromatis K."/>
            <person name="Chen A."/>
            <person name="Palaniappan K."/>
            <person name="Land M."/>
            <person name="Hauser L."/>
            <person name="Chang Y.J."/>
            <person name="Jeffries C.D."/>
            <person name="Detter J.C."/>
            <person name="Rohde M."/>
            <person name="Goker M."/>
            <person name="Bristow J."/>
            <person name="Eisen J.A."/>
            <person name="Markowitz V."/>
            <person name="Hugenholtz P."/>
            <person name="Klenk H.P."/>
            <person name="Kyrpides N.C."/>
        </authorList>
    </citation>
    <scope>NUCLEOTIDE SEQUENCE [LARGE SCALE GENOMIC DNA]</scope>
    <source>
        <strain evidence="8">ATCC 33309 / DSM 7299 / CCUG 15893 / LMG 7604 / NCTC 12251 / CI</strain>
    </source>
</reference>
<dbReference type="OrthoDB" id="9809733at2"/>
<comment type="similarity">
    <text evidence="1 5">Belongs to the glutathione peroxidase family.</text>
</comment>
<feature type="active site" evidence="4">
    <location>
        <position position="54"/>
    </location>
</feature>
<dbReference type="eggNOG" id="COG0386">
    <property type="taxonomic scope" value="Bacteria"/>
</dbReference>
<dbReference type="GO" id="GO:0004601">
    <property type="term" value="F:peroxidase activity"/>
    <property type="evidence" value="ECO:0007669"/>
    <property type="project" value="UniProtKB-KW"/>
</dbReference>
<evidence type="ECO:0000313" key="7">
    <source>
        <dbReference type="EMBL" id="ADG92047.1"/>
    </source>
</evidence>
<dbReference type="CDD" id="cd00340">
    <property type="entry name" value="GSH_Peroxidase"/>
    <property type="match status" value="1"/>
</dbReference>
<dbReference type="GO" id="GO:0034599">
    <property type="term" value="P:cellular response to oxidative stress"/>
    <property type="evidence" value="ECO:0007669"/>
    <property type="project" value="TreeGrafter"/>
</dbReference>
<dbReference type="PROSITE" id="PS00763">
    <property type="entry name" value="GLUTATHIONE_PEROXID_2"/>
    <property type="match status" value="1"/>
</dbReference>
<proteinExistence type="inferred from homology"/>
<dbReference type="InterPro" id="IPR036249">
    <property type="entry name" value="Thioredoxin-like_sf"/>
</dbReference>
<evidence type="ECO:0000256" key="1">
    <source>
        <dbReference type="ARBA" id="ARBA00006926"/>
    </source>
</evidence>
<dbReference type="InterPro" id="IPR013766">
    <property type="entry name" value="Thioredoxin_domain"/>
</dbReference>
<dbReference type="PANTHER" id="PTHR11592">
    <property type="entry name" value="GLUTATHIONE PEROXIDASE"/>
    <property type="match status" value="1"/>
</dbReference>
<dbReference type="PROSITE" id="PS00460">
    <property type="entry name" value="GLUTATHIONE_PEROXID_1"/>
    <property type="match status" value="1"/>
</dbReference>
<dbReference type="STRING" id="572480.Arnit_0382"/>
<dbReference type="PRINTS" id="PR01011">
    <property type="entry name" value="GLUTPROXDASE"/>
</dbReference>
<dbReference type="PROSITE" id="PS51352">
    <property type="entry name" value="THIOREDOXIN_2"/>
    <property type="match status" value="1"/>
</dbReference>
<keyword evidence="2 5" id="KW-0575">Peroxidase</keyword>
<dbReference type="FunFam" id="3.40.30.10:FF:000010">
    <property type="entry name" value="Glutathione peroxidase"/>
    <property type="match status" value="1"/>
</dbReference>
<protein>
    <recommendedName>
        <fullName evidence="5">Glutathione peroxidase</fullName>
    </recommendedName>
</protein>
<keyword evidence="8" id="KW-1185">Reference proteome</keyword>
<evidence type="ECO:0000256" key="4">
    <source>
        <dbReference type="PIRSR" id="PIRSR000303-1"/>
    </source>
</evidence>
<dbReference type="EMBL" id="CP001999">
    <property type="protein sequence ID" value="ADG92047.1"/>
    <property type="molecule type" value="Genomic_DNA"/>
</dbReference>
<name>D5V5L1_ARCNC</name>
<dbReference type="Pfam" id="PF00255">
    <property type="entry name" value="GSHPx"/>
    <property type="match status" value="1"/>
</dbReference>
<evidence type="ECO:0000313" key="8">
    <source>
        <dbReference type="Proteomes" id="UP000000939"/>
    </source>
</evidence>
<evidence type="ECO:0000256" key="5">
    <source>
        <dbReference type="RuleBase" id="RU000499"/>
    </source>
</evidence>
<dbReference type="KEGG" id="ant:Arnit_0382"/>
<dbReference type="InterPro" id="IPR000889">
    <property type="entry name" value="Glutathione_peroxidase"/>
</dbReference>
<sequence precursor="true">MKKLLSILLFFIPILGISQTSIYDFKVKTIDNKEISLSKYKNRVMLIVNVASKCGFTYQYEGLEKLHEKYSSKGLSILGFPCNQFLNQEPGTNEDIKEFCSLTYQVKFDMFSKIDVNGDDASPLYKYLKSSQSGLFGTGIIKWNFTKFLVNRDGKVVKRYSPSTNPSEIEDDIKELL</sequence>
<dbReference type="InterPro" id="IPR029759">
    <property type="entry name" value="GPX_AS"/>
</dbReference>
<keyword evidence="3 5" id="KW-0560">Oxidoreductase</keyword>